<protein>
    <submittedName>
        <fullName evidence="1">Uncharacterized protein</fullName>
    </submittedName>
</protein>
<proteinExistence type="predicted"/>
<accession>A0AAD1KPT1</accession>
<dbReference type="GO" id="GO:0006085">
    <property type="term" value="P:acetyl-CoA biosynthetic process"/>
    <property type="evidence" value="ECO:0007669"/>
    <property type="project" value="TreeGrafter"/>
</dbReference>
<dbReference type="Proteomes" id="UP000825072">
    <property type="component" value="Chromosome 1"/>
</dbReference>
<dbReference type="SUPFAM" id="SSF56801">
    <property type="entry name" value="Acetyl-CoA synthetase-like"/>
    <property type="match status" value="1"/>
</dbReference>
<dbReference type="PANTHER" id="PTHR24095">
    <property type="entry name" value="ACETYL-COENZYME A SYNTHETASE"/>
    <property type="match status" value="1"/>
</dbReference>
<sequence>MHEGGPAYPYPEGQLIGHYGITSFYTAPTAIRTLMRFGDAWGRKHLRILGSVGEPINPEAWR</sequence>
<dbReference type="Gene3D" id="3.40.50.12780">
    <property type="entry name" value="N-terminal domain of ligase-like"/>
    <property type="match status" value="1"/>
</dbReference>
<gene>
    <name evidence="1" type="ORF">KB1_14040</name>
</gene>
<name>A0AAD1KPT1_9ACTN</name>
<dbReference type="PANTHER" id="PTHR24095:SF14">
    <property type="entry name" value="ACETYL-COENZYME A SYNTHETASE 1"/>
    <property type="match status" value="1"/>
</dbReference>
<organism evidence="1 2">
    <name type="scientific">Cutibacterium modestum</name>
    <dbReference type="NCBI Taxonomy" id="2559073"/>
    <lineage>
        <taxon>Bacteria</taxon>
        <taxon>Bacillati</taxon>
        <taxon>Actinomycetota</taxon>
        <taxon>Actinomycetes</taxon>
        <taxon>Propionibacteriales</taxon>
        <taxon>Propionibacteriaceae</taxon>
        <taxon>Cutibacterium</taxon>
    </lineage>
</organism>
<reference evidence="1" key="1">
    <citation type="submission" date="2021-06" db="EMBL/GenBank/DDBJ databases">
        <title>Genome sequence of Cutibacterium modestum strain KB17-24694.</title>
        <authorList>
            <person name="Dekio I."/>
            <person name="Asahina A."/>
            <person name="Nishida M."/>
        </authorList>
    </citation>
    <scope>NUCLEOTIDE SEQUENCE</scope>
    <source>
        <strain evidence="1">KB17-24694</strain>
    </source>
</reference>
<dbReference type="AlphaFoldDB" id="A0AAD1KPT1"/>
<dbReference type="GO" id="GO:0003987">
    <property type="term" value="F:acetate-CoA ligase activity"/>
    <property type="evidence" value="ECO:0007669"/>
    <property type="project" value="TreeGrafter"/>
</dbReference>
<evidence type="ECO:0000313" key="2">
    <source>
        <dbReference type="Proteomes" id="UP000825072"/>
    </source>
</evidence>
<evidence type="ECO:0000313" key="1">
    <source>
        <dbReference type="EMBL" id="BCY25414.1"/>
    </source>
</evidence>
<dbReference type="EMBL" id="AP024747">
    <property type="protein sequence ID" value="BCY25414.1"/>
    <property type="molecule type" value="Genomic_DNA"/>
</dbReference>
<dbReference type="GO" id="GO:0005829">
    <property type="term" value="C:cytosol"/>
    <property type="evidence" value="ECO:0007669"/>
    <property type="project" value="TreeGrafter"/>
</dbReference>
<dbReference type="InterPro" id="IPR042099">
    <property type="entry name" value="ANL_N_sf"/>
</dbReference>